<keyword evidence="3" id="KW-1185">Reference proteome</keyword>
<dbReference type="AlphaFoldDB" id="A0A8J5X2J6"/>
<comment type="subunit">
    <text evidence="1">Homodimer.</text>
</comment>
<evidence type="ECO:0000256" key="1">
    <source>
        <dbReference type="RuleBase" id="RU363099"/>
    </source>
</evidence>
<proteinExistence type="inferred from homology"/>
<keyword evidence="1" id="KW-0732">Signal</keyword>
<protein>
    <recommendedName>
        <fullName evidence="1">Dirigent protein</fullName>
    </recommendedName>
</protein>
<comment type="similarity">
    <text evidence="1">Belongs to the plant dirigent protein family.</text>
</comment>
<dbReference type="OrthoDB" id="1864232at2759"/>
<feature type="signal peptide" evidence="1">
    <location>
        <begin position="1"/>
        <end position="25"/>
    </location>
</feature>
<dbReference type="InterPro" id="IPR004265">
    <property type="entry name" value="Dirigent"/>
</dbReference>
<keyword evidence="1" id="KW-0052">Apoplast</keyword>
<evidence type="ECO:0000313" key="2">
    <source>
        <dbReference type="EMBL" id="KAG8100449.1"/>
    </source>
</evidence>
<reference evidence="2" key="1">
    <citation type="journal article" date="2021" name="bioRxiv">
        <title>Whole Genome Assembly and Annotation of Northern Wild Rice, Zizania palustris L., Supports a Whole Genome Duplication in the Zizania Genus.</title>
        <authorList>
            <person name="Haas M."/>
            <person name="Kono T."/>
            <person name="Macchietto M."/>
            <person name="Millas R."/>
            <person name="McGilp L."/>
            <person name="Shao M."/>
            <person name="Duquette J."/>
            <person name="Hirsch C.N."/>
            <person name="Kimball J."/>
        </authorList>
    </citation>
    <scope>NUCLEOTIDE SEQUENCE</scope>
    <source>
        <tissue evidence="2">Fresh leaf tissue</tissue>
    </source>
</reference>
<feature type="chain" id="PRO_5035341945" description="Dirigent protein" evidence="1">
    <location>
        <begin position="26"/>
        <end position="175"/>
    </location>
</feature>
<evidence type="ECO:0000313" key="3">
    <source>
        <dbReference type="Proteomes" id="UP000729402"/>
    </source>
</evidence>
<dbReference type="GO" id="GO:0048046">
    <property type="term" value="C:apoplast"/>
    <property type="evidence" value="ECO:0007669"/>
    <property type="project" value="UniProtKB-SubCell"/>
</dbReference>
<sequence>MAVSSSVLAAALLIFAAAALPAARAETETRMRVFWHDVVSGPNSTVVQVAQAATSNASATGFGTVLVIDDPLTEGPNLTSTKLLGRAQGMYVSAGKDSFSLLMAMNFVFIDGPYNGSSIAIFGPNPSERAVREMPVVGGTGVFRFARGYCQARTHWFNATTGDATVEYDILIRHD</sequence>
<dbReference type="EMBL" id="JAAALK010000079">
    <property type="protein sequence ID" value="KAG8100449.1"/>
    <property type="molecule type" value="Genomic_DNA"/>
</dbReference>
<comment type="caution">
    <text evidence="2">The sequence shown here is derived from an EMBL/GenBank/DDBJ whole genome shotgun (WGS) entry which is preliminary data.</text>
</comment>
<keyword evidence="1" id="KW-0964">Secreted</keyword>
<dbReference type="Pfam" id="PF03018">
    <property type="entry name" value="Dirigent"/>
    <property type="match status" value="1"/>
</dbReference>
<reference evidence="2" key="2">
    <citation type="submission" date="2021-02" db="EMBL/GenBank/DDBJ databases">
        <authorList>
            <person name="Kimball J.A."/>
            <person name="Haas M.W."/>
            <person name="Macchietto M."/>
            <person name="Kono T."/>
            <person name="Duquette J."/>
            <person name="Shao M."/>
        </authorList>
    </citation>
    <scope>NUCLEOTIDE SEQUENCE</scope>
    <source>
        <tissue evidence="2">Fresh leaf tissue</tissue>
    </source>
</reference>
<accession>A0A8J5X2J6</accession>
<dbReference type="Proteomes" id="UP000729402">
    <property type="component" value="Unassembled WGS sequence"/>
</dbReference>
<comment type="subcellular location">
    <subcellularLocation>
        <location evidence="1">Secreted</location>
        <location evidence="1">Extracellular space</location>
        <location evidence="1">Apoplast</location>
    </subcellularLocation>
</comment>
<comment type="function">
    <text evidence="1">Dirigent proteins impart stereoselectivity on the phenoxy radical-coupling reaction, yielding optically active lignans from two molecules of coniferyl alcohol in the biosynthesis of lignans, flavonolignans, and alkaloids and thus plays a central role in plant secondary metabolism.</text>
</comment>
<name>A0A8J5X2J6_ZIZPA</name>
<gene>
    <name evidence="2" type="ORF">GUJ93_ZPchr0013g37409</name>
</gene>
<dbReference type="PANTHER" id="PTHR21495">
    <property type="entry name" value="NUCLEOPORIN-RELATED"/>
    <property type="match status" value="1"/>
</dbReference>
<organism evidence="2 3">
    <name type="scientific">Zizania palustris</name>
    <name type="common">Northern wild rice</name>
    <dbReference type="NCBI Taxonomy" id="103762"/>
    <lineage>
        <taxon>Eukaryota</taxon>
        <taxon>Viridiplantae</taxon>
        <taxon>Streptophyta</taxon>
        <taxon>Embryophyta</taxon>
        <taxon>Tracheophyta</taxon>
        <taxon>Spermatophyta</taxon>
        <taxon>Magnoliopsida</taxon>
        <taxon>Liliopsida</taxon>
        <taxon>Poales</taxon>
        <taxon>Poaceae</taxon>
        <taxon>BOP clade</taxon>
        <taxon>Oryzoideae</taxon>
        <taxon>Oryzeae</taxon>
        <taxon>Zizaniinae</taxon>
        <taxon>Zizania</taxon>
    </lineage>
</organism>